<evidence type="ECO:0000313" key="3">
    <source>
        <dbReference type="EMBL" id="SFS14244.1"/>
    </source>
</evidence>
<dbReference type="Proteomes" id="UP000199024">
    <property type="component" value="Unassembled WGS sequence"/>
</dbReference>
<gene>
    <name evidence="3" type="ORF">SAMN05421771_2492</name>
</gene>
<dbReference type="Gene3D" id="3.40.50.1820">
    <property type="entry name" value="alpha/beta hydrolase"/>
    <property type="match status" value="1"/>
</dbReference>
<name>A0A1I6MEW1_9BACT</name>
<dbReference type="PANTHER" id="PTHR46623:SF6">
    <property type="entry name" value="ALPHA_BETA-HYDROLASES SUPERFAMILY PROTEIN"/>
    <property type="match status" value="1"/>
</dbReference>
<feature type="domain" description="Dienelactone hydrolase" evidence="2">
    <location>
        <begin position="51"/>
        <end position="267"/>
    </location>
</feature>
<dbReference type="SUPFAM" id="SSF53474">
    <property type="entry name" value="alpha/beta-Hydrolases"/>
    <property type="match status" value="1"/>
</dbReference>
<sequence length="305" mass="32178">MRLSAQTLLAAALLLPAAVSAHAQDWAKTRLNASPRHTEIVTLTHGDRSLKAFVVYPEVKNKATVVVLIHEIFGLSDWAKEMADELAAAGYIVVAPDLLSGAGPNGAGSEAFPTPQQAMPAVSALNADQVTADLDAAADYGKTIPSSNGKTVVAGFCWGGGKSFAFATHRKDLSAAFVFYGPGPADVSTISAPVYGFYAGNDARIGATVPATTEAMKAAHKKFEPVTYDGAGHGFMRAGEDPTNTVEANKTARTEAFARLTKLLKEIDTTKHTAAVTHHRSKNRTHNAKTPEIDCHDLPAMHASM</sequence>
<dbReference type="RefSeq" id="WP_089839420.1">
    <property type="nucleotide sequence ID" value="NZ_FOZL01000001.1"/>
</dbReference>
<evidence type="ECO:0000259" key="2">
    <source>
        <dbReference type="Pfam" id="PF01738"/>
    </source>
</evidence>
<reference evidence="3 4" key="1">
    <citation type="submission" date="2016-10" db="EMBL/GenBank/DDBJ databases">
        <authorList>
            <person name="de Groot N.N."/>
        </authorList>
    </citation>
    <scope>NUCLEOTIDE SEQUENCE [LARGE SCALE GENOMIC DNA]</scope>
    <source>
        <strain evidence="3 4">DSM 21001</strain>
    </source>
</reference>
<dbReference type="InterPro" id="IPR051049">
    <property type="entry name" value="Dienelactone_hydrolase-like"/>
</dbReference>
<evidence type="ECO:0000256" key="1">
    <source>
        <dbReference type="SAM" id="SignalP"/>
    </source>
</evidence>
<dbReference type="STRING" id="474950.SAMN05421771_2492"/>
<proteinExistence type="predicted"/>
<evidence type="ECO:0000313" key="4">
    <source>
        <dbReference type="Proteomes" id="UP000199024"/>
    </source>
</evidence>
<feature type="signal peptide" evidence="1">
    <location>
        <begin position="1"/>
        <end position="23"/>
    </location>
</feature>
<dbReference type="InterPro" id="IPR029058">
    <property type="entry name" value="AB_hydrolase_fold"/>
</dbReference>
<dbReference type="OrthoDB" id="9771666at2"/>
<accession>A0A1I6MEW1</accession>
<dbReference type="EMBL" id="FOZL01000001">
    <property type="protein sequence ID" value="SFS14244.1"/>
    <property type="molecule type" value="Genomic_DNA"/>
</dbReference>
<feature type="chain" id="PRO_5011659492" evidence="1">
    <location>
        <begin position="24"/>
        <end position="305"/>
    </location>
</feature>
<dbReference type="GO" id="GO:0016787">
    <property type="term" value="F:hydrolase activity"/>
    <property type="evidence" value="ECO:0007669"/>
    <property type="project" value="InterPro"/>
</dbReference>
<keyword evidence="4" id="KW-1185">Reference proteome</keyword>
<dbReference type="InterPro" id="IPR002925">
    <property type="entry name" value="Dienelactn_hydro"/>
</dbReference>
<dbReference type="Pfam" id="PF01738">
    <property type="entry name" value="DLH"/>
    <property type="match status" value="1"/>
</dbReference>
<protein>
    <submittedName>
        <fullName evidence="3">Carboxymethylenebutenolidase</fullName>
    </submittedName>
</protein>
<organism evidence="3 4">
    <name type="scientific">Granulicella pectinivorans</name>
    <dbReference type="NCBI Taxonomy" id="474950"/>
    <lineage>
        <taxon>Bacteria</taxon>
        <taxon>Pseudomonadati</taxon>
        <taxon>Acidobacteriota</taxon>
        <taxon>Terriglobia</taxon>
        <taxon>Terriglobales</taxon>
        <taxon>Acidobacteriaceae</taxon>
        <taxon>Granulicella</taxon>
    </lineage>
</organism>
<dbReference type="AlphaFoldDB" id="A0A1I6MEW1"/>
<dbReference type="PANTHER" id="PTHR46623">
    <property type="entry name" value="CARBOXYMETHYLENEBUTENOLIDASE-RELATED"/>
    <property type="match status" value="1"/>
</dbReference>
<keyword evidence="1" id="KW-0732">Signal</keyword>